<evidence type="ECO:0000256" key="4">
    <source>
        <dbReference type="ARBA" id="ARBA00022989"/>
    </source>
</evidence>
<dbReference type="CDD" id="cd10432">
    <property type="entry name" value="BI-1-like_bacterial"/>
    <property type="match status" value="1"/>
</dbReference>
<comment type="similarity">
    <text evidence="2 6">Belongs to the BI1 family.</text>
</comment>
<dbReference type="Proteomes" id="UP000474718">
    <property type="component" value="Unassembled WGS sequence"/>
</dbReference>
<reference evidence="8" key="2">
    <citation type="submission" date="2016-11" db="EMBL/GenBank/DDBJ databases">
        <authorList>
            <person name="Varghese N."/>
            <person name="Submissions S."/>
        </authorList>
    </citation>
    <scope>NUCLEOTIDE SEQUENCE</scope>
    <source>
        <strain evidence="8">DSM 4029</strain>
    </source>
</reference>
<dbReference type="EMBL" id="FQVY01000001">
    <property type="protein sequence ID" value="SHF88585.1"/>
    <property type="molecule type" value="Genomic_DNA"/>
</dbReference>
<dbReference type="GO" id="GO:0005886">
    <property type="term" value="C:plasma membrane"/>
    <property type="evidence" value="ECO:0007669"/>
    <property type="project" value="TreeGrafter"/>
</dbReference>
<comment type="subcellular location">
    <subcellularLocation>
        <location evidence="1">Membrane</location>
        <topology evidence="1">Multi-pass membrane protein</topology>
    </subcellularLocation>
</comment>
<dbReference type="PANTHER" id="PTHR23291">
    <property type="entry name" value="BAX INHIBITOR-RELATED"/>
    <property type="match status" value="1"/>
</dbReference>
<evidence type="ECO:0000313" key="9">
    <source>
        <dbReference type="Proteomes" id="UP000184089"/>
    </source>
</evidence>
<keyword evidence="3 6" id="KW-0812">Transmembrane</keyword>
<dbReference type="Pfam" id="PF01027">
    <property type="entry name" value="Bax1-I"/>
    <property type="match status" value="1"/>
</dbReference>
<keyword evidence="5 6" id="KW-0472">Membrane</keyword>
<evidence type="ECO:0000256" key="3">
    <source>
        <dbReference type="ARBA" id="ARBA00022692"/>
    </source>
</evidence>
<proteinExistence type="inferred from homology"/>
<feature type="transmembrane region" description="Helical" evidence="6">
    <location>
        <begin position="58"/>
        <end position="81"/>
    </location>
</feature>
<dbReference type="RefSeq" id="WP_052537645.1">
    <property type="nucleotide sequence ID" value="NZ_FQVY01000001.1"/>
</dbReference>
<dbReference type="EMBL" id="WWVX01000001">
    <property type="protein sequence ID" value="MZL68359.1"/>
    <property type="molecule type" value="Genomic_DNA"/>
</dbReference>
<dbReference type="PANTHER" id="PTHR23291:SF50">
    <property type="entry name" value="PROTEIN LIFEGUARD 4"/>
    <property type="match status" value="1"/>
</dbReference>
<dbReference type="AlphaFoldDB" id="A0AAQ1MCI8"/>
<evidence type="ECO:0000313" key="10">
    <source>
        <dbReference type="Proteomes" id="UP000474718"/>
    </source>
</evidence>
<dbReference type="Proteomes" id="UP000184089">
    <property type="component" value="Unassembled WGS sequence"/>
</dbReference>
<evidence type="ECO:0000313" key="8">
    <source>
        <dbReference type="EMBL" id="SHF88585.1"/>
    </source>
</evidence>
<reference evidence="7 10" key="3">
    <citation type="journal article" date="2019" name="Nat. Med.">
        <title>A library of human gut bacterial isolates paired with longitudinal multiomics data enables mechanistic microbiome research.</title>
        <authorList>
            <person name="Poyet M."/>
            <person name="Groussin M."/>
            <person name="Gibbons S.M."/>
            <person name="Avila-Pacheco J."/>
            <person name="Jiang X."/>
            <person name="Kearney S.M."/>
            <person name="Perrotta A.R."/>
            <person name="Berdy B."/>
            <person name="Zhao S."/>
            <person name="Lieberman T.D."/>
            <person name="Swanson P.K."/>
            <person name="Smith M."/>
            <person name="Roesemann S."/>
            <person name="Alexander J.E."/>
            <person name="Rich S.A."/>
            <person name="Livny J."/>
            <person name="Vlamakis H."/>
            <person name="Clish C."/>
            <person name="Bullock K."/>
            <person name="Deik A."/>
            <person name="Scott J."/>
            <person name="Pierce K.A."/>
            <person name="Xavier R.J."/>
            <person name="Alm E.J."/>
        </authorList>
    </citation>
    <scope>NUCLEOTIDE SEQUENCE [LARGE SCALE GENOMIC DNA]</scope>
    <source>
        <strain evidence="7 10">BIOML-A2</strain>
    </source>
</reference>
<sequence>MYDTQTGEWIEPGKEPMSAPLQREPVYKHLAATFGWMFLALAITFVTSYAVYATGALYYVFASPYLLIAMVVAKLVMVAVLSRNLYKFSVGAARAIFLAYAATTGVVLSSLFLLYDVPSAILLFLVACVYFGAMAAAGIITKKDVSGLGGLVTCGLIGLLVMTVLSMVFRLSGLDIAVSFIGLALFMGITTYDAKRAKDYYYSFEDDGEMLKKISIYSALNLYLDFINIFLYLLRLLGKRRK</sequence>
<evidence type="ECO:0000256" key="5">
    <source>
        <dbReference type="ARBA" id="ARBA00023136"/>
    </source>
</evidence>
<accession>A0AAQ1MCI8</accession>
<gene>
    <name evidence="7" type="ORF">GT747_01040</name>
    <name evidence="8" type="ORF">SAMN05444424_1044</name>
</gene>
<organism evidence="8 9">
    <name type="scientific">Bittarella massiliensis</name>
    <name type="common">ex Durand et al. 2017</name>
    <dbReference type="NCBI Taxonomy" id="1720313"/>
    <lineage>
        <taxon>Bacteria</taxon>
        <taxon>Bacillati</taxon>
        <taxon>Bacillota</taxon>
        <taxon>Clostridia</taxon>
        <taxon>Eubacteriales</taxon>
        <taxon>Oscillospiraceae</taxon>
        <taxon>Bittarella (ex Durand et al. 2017)</taxon>
    </lineage>
</organism>
<protein>
    <submittedName>
        <fullName evidence="7">BAX inhibitor (BI)-1/YccA family protein</fullName>
    </submittedName>
</protein>
<feature type="transmembrane region" description="Helical" evidence="6">
    <location>
        <begin position="214"/>
        <end position="234"/>
    </location>
</feature>
<keyword evidence="10" id="KW-1185">Reference proteome</keyword>
<evidence type="ECO:0000256" key="6">
    <source>
        <dbReference type="RuleBase" id="RU004379"/>
    </source>
</evidence>
<feature type="transmembrane region" description="Helical" evidence="6">
    <location>
        <begin position="148"/>
        <end position="170"/>
    </location>
</feature>
<feature type="transmembrane region" description="Helical" evidence="6">
    <location>
        <begin position="93"/>
        <end position="115"/>
    </location>
</feature>
<feature type="transmembrane region" description="Helical" evidence="6">
    <location>
        <begin position="176"/>
        <end position="194"/>
    </location>
</feature>
<reference evidence="9" key="1">
    <citation type="submission" date="2016-11" db="EMBL/GenBank/DDBJ databases">
        <authorList>
            <person name="Jaros S."/>
            <person name="Januszkiewicz K."/>
            <person name="Wedrychowicz H."/>
        </authorList>
    </citation>
    <scope>NUCLEOTIDE SEQUENCE [LARGE SCALE GENOMIC DNA]</scope>
    <source>
        <strain evidence="9">DSM 4029</strain>
    </source>
</reference>
<name>A0AAQ1MCI8_9FIRM</name>
<dbReference type="InterPro" id="IPR006214">
    <property type="entry name" value="Bax_inhibitor_1-related"/>
</dbReference>
<evidence type="ECO:0000256" key="1">
    <source>
        <dbReference type="ARBA" id="ARBA00004141"/>
    </source>
</evidence>
<feature type="transmembrane region" description="Helical" evidence="6">
    <location>
        <begin position="30"/>
        <end position="52"/>
    </location>
</feature>
<evidence type="ECO:0000313" key="7">
    <source>
        <dbReference type="EMBL" id="MZL68359.1"/>
    </source>
</evidence>
<keyword evidence="4 6" id="KW-1133">Transmembrane helix</keyword>
<evidence type="ECO:0000256" key="2">
    <source>
        <dbReference type="ARBA" id="ARBA00010350"/>
    </source>
</evidence>
<feature type="transmembrane region" description="Helical" evidence="6">
    <location>
        <begin position="121"/>
        <end position="141"/>
    </location>
</feature>
<comment type="caution">
    <text evidence="8">The sequence shown here is derived from an EMBL/GenBank/DDBJ whole genome shotgun (WGS) entry which is preliminary data.</text>
</comment>